<evidence type="ECO:0000313" key="1">
    <source>
        <dbReference type="EMBL" id="MBB4277746.1"/>
    </source>
</evidence>
<dbReference type="Proteomes" id="UP000533641">
    <property type="component" value="Unassembled WGS sequence"/>
</dbReference>
<sequence>MEARAFANHKSGGEIEMFSLVGSQRPLQQRIRVVAAQIGMTIELIFASRSSNRRNVQTTSQQLDMTPIKMDVL</sequence>
<comment type="caution">
    <text evidence="1">The sequence shown here is derived from an EMBL/GenBank/DDBJ whole genome shotgun (WGS) entry which is preliminary data.</text>
</comment>
<gene>
    <name evidence="1" type="ORF">GGE12_005555</name>
</gene>
<name>A0A7W6WGY8_9HYPH</name>
<protein>
    <submittedName>
        <fullName evidence="1">Uncharacterized protein</fullName>
    </submittedName>
</protein>
<accession>A0A7W6WGY8</accession>
<organism evidence="1 2">
    <name type="scientific">Rhizobium mongolense</name>
    <dbReference type="NCBI Taxonomy" id="57676"/>
    <lineage>
        <taxon>Bacteria</taxon>
        <taxon>Pseudomonadati</taxon>
        <taxon>Pseudomonadota</taxon>
        <taxon>Alphaproteobacteria</taxon>
        <taxon>Hyphomicrobiales</taxon>
        <taxon>Rhizobiaceae</taxon>
        <taxon>Rhizobium/Agrobacterium group</taxon>
        <taxon>Rhizobium</taxon>
    </lineage>
</organism>
<proteinExistence type="predicted"/>
<reference evidence="1 2" key="1">
    <citation type="submission" date="2020-08" db="EMBL/GenBank/DDBJ databases">
        <title>Genomic Encyclopedia of Type Strains, Phase IV (KMG-V): Genome sequencing to study the core and pangenomes of soil and plant-associated prokaryotes.</title>
        <authorList>
            <person name="Whitman W."/>
        </authorList>
    </citation>
    <scope>NUCLEOTIDE SEQUENCE [LARGE SCALE GENOMIC DNA]</scope>
    <source>
        <strain evidence="1 2">SEMIA 402</strain>
    </source>
</reference>
<dbReference type="EMBL" id="JACIGM010000014">
    <property type="protein sequence ID" value="MBB4277746.1"/>
    <property type="molecule type" value="Genomic_DNA"/>
</dbReference>
<evidence type="ECO:0000313" key="2">
    <source>
        <dbReference type="Proteomes" id="UP000533641"/>
    </source>
</evidence>
<dbReference type="AlphaFoldDB" id="A0A7W6WGY8"/>